<reference evidence="1 2" key="1">
    <citation type="submission" date="2020-08" db="EMBL/GenBank/DDBJ databases">
        <title>Genome public.</title>
        <authorList>
            <person name="Liu C."/>
            <person name="Sun Q."/>
        </authorList>
    </citation>
    <scope>NUCLEOTIDE SEQUENCE [LARGE SCALE GENOMIC DNA]</scope>
    <source>
        <strain evidence="1 2">BX0805</strain>
    </source>
</reference>
<evidence type="ECO:0000313" key="2">
    <source>
        <dbReference type="Proteomes" id="UP000621540"/>
    </source>
</evidence>
<gene>
    <name evidence="1" type="ORF">H8Z76_09695</name>
</gene>
<dbReference type="EMBL" id="JACOQH010000006">
    <property type="protein sequence ID" value="MBC5754278.1"/>
    <property type="molecule type" value="Genomic_DNA"/>
</dbReference>
<dbReference type="RefSeq" id="WP_186982361.1">
    <property type="nucleotide sequence ID" value="NZ_JACOQH010000006.1"/>
</dbReference>
<protein>
    <submittedName>
        <fullName evidence="1">Aspartate dehydrogenase</fullName>
    </submittedName>
</protein>
<proteinExistence type="predicted"/>
<dbReference type="Proteomes" id="UP000621540">
    <property type="component" value="Unassembled WGS sequence"/>
</dbReference>
<comment type="caution">
    <text evidence="1">The sequence shown here is derived from an EMBL/GenBank/DDBJ whole genome shotgun (WGS) entry which is preliminary data.</text>
</comment>
<accession>A0ABR7IBG8</accession>
<keyword evidence="2" id="KW-1185">Reference proteome</keyword>
<sequence>MGLFKKKMEKKTYDKENKKPVLKCSICNGEQVAGFKDIHTGKFEEVMLIRGAADLEAFRSQYGIMEEIEKIY</sequence>
<organism evidence="1 2">
    <name type="scientific">Roseburia yibonii</name>
    <dbReference type="NCBI Taxonomy" id="2763063"/>
    <lineage>
        <taxon>Bacteria</taxon>
        <taxon>Bacillati</taxon>
        <taxon>Bacillota</taxon>
        <taxon>Clostridia</taxon>
        <taxon>Lachnospirales</taxon>
        <taxon>Lachnospiraceae</taxon>
        <taxon>Roseburia</taxon>
    </lineage>
</organism>
<evidence type="ECO:0000313" key="1">
    <source>
        <dbReference type="EMBL" id="MBC5754278.1"/>
    </source>
</evidence>
<name>A0ABR7IBG8_9FIRM</name>